<dbReference type="InterPro" id="IPR036721">
    <property type="entry name" value="RCK_C_sf"/>
</dbReference>
<evidence type="ECO:0000256" key="8">
    <source>
        <dbReference type="ARBA" id="ARBA00023136"/>
    </source>
</evidence>
<dbReference type="InterPro" id="IPR038770">
    <property type="entry name" value="Na+/solute_symporter_sf"/>
</dbReference>
<dbReference type="Gene3D" id="3.30.70.1450">
    <property type="entry name" value="Regulator of K+ conductance, C-terminal domain"/>
    <property type="match status" value="2"/>
</dbReference>
<dbReference type="Pfam" id="PF06826">
    <property type="entry name" value="Asp-Al_Ex"/>
    <property type="match status" value="2"/>
</dbReference>
<feature type="transmembrane region" description="Helical" evidence="9">
    <location>
        <begin position="483"/>
        <end position="505"/>
    </location>
</feature>
<evidence type="ECO:0000256" key="6">
    <source>
        <dbReference type="ARBA" id="ARBA00022692"/>
    </source>
</evidence>
<evidence type="ECO:0000259" key="10">
    <source>
        <dbReference type="PROSITE" id="PS51202"/>
    </source>
</evidence>
<evidence type="ECO:0000256" key="5">
    <source>
        <dbReference type="ARBA" id="ARBA00022538"/>
    </source>
</evidence>
<feature type="transmembrane region" description="Helical" evidence="9">
    <location>
        <begin position="170"/>
        <end position="191"/>
    </location>
</feature>
<accession>A0A1M5MGA7</accession>
<reference evidence="12" key="1">
    <citation type="submission" date="2016-11" db="EMBL/GenBank/DDBJ databases">
        <authorList>
            <person name="Varghese N."/>
            <person name="Submissions S."/>
        </authorList>
    </citation>
    <scope>NUCLEOTIDE SEQUENCE [LARGE SCALE GENOMIC DNA]</scope>
    <source>
        <strain evidence="12">DSM 19978</strain>
    </source>
</reference>
<feature type="transmembrane region" description="Helical" evidence="9">
    <location>
        <begin position="387"/>
        <end position="407"/>
    </location>
</feature>
<name>A0A1M5MGA7_9FLAO</name>
<dbReference type="RefSeq" id="WP_084546248.1">
    <property type="nucleotide sequence ID" value="NZ_FQWB01000006.1"/>
</dbReference>
<feature type="transmembrane region" description="Helical" evidence="9">
    <location>
        <begin position="100"/>
        <end position="124"/>
    </location>
</feature>
<dbReference type="GO" id="GO:0006813">
    <property type="term" value="P:potassium ion transport"/>
    <property type="evidence" value="ECO:0007669"/>
    <property type="project" value="UniProtKB-KW"/>
</dbReference>
<dbReference type="SUPFAM" id="SSF116726">
    <property type="entry name" value="TrkA C-terminal domain-like"/>
    <property type="match status" value="2"/>
</dbReference>
<dbReference type="Pfam" id="PF02080">
    <property type="entry name" value="TrkA_C"/>
    <property type="match status" value="2"/>
</dbReference>
<evidence type="ECO:0000256" key="3">
    <source>
        <dbReference type="ARBA" id="ARBA00022448"/>
    </source>
</evidence>
<dbReference type="GO" id="GO:0008324">
    <property type="term" value="F:monoatomic cation transmembrane transporter activity"/>
    <property type="evidence" value="ECO:0007669"/>
    <property type="project" value="InterPro"/>
</dbReference>
<dbReference type="GO" id="GO:0005886">
    <property type="term" value="C:plasma membrane"/>
    <property type="evidence" value="ECO:0007669"/>
    <property type="project" value="UniProtKB-SubCell"/>
</dbReference>
<keyword evidence="5" id="KW-0406">Ion transport</keyword>
<feature type="transmembrane region" description="Helical" evidence="9">
    <location>
        <begin position="453"/>
        <end position="471"/>
    </location>
</feature>
<keyword evidence="6 9" id="KW-0812">Transmembrane</keyword>
<feature type="transmembrane region" description="Helical" evidence="9">
    <location>
        <begin position="512"/>
        <end position="533"/>
    </location>
</feature>
<evidence type="ECO:0000313" key="11">
    <source>
        <dbReference type="EMBL" id="SHG76251.1"/>
    </source>
</evidence>
<dbReference type="PANTHER" id="PTHR30445:SF3">
    <property type="entry name" value="TRANSPORT PROTEIN YIDE-RELATED"/>
    <property type="match status" value="1"/>
</dbReference>
<evidence type="ECO:0000256" key="4">
    <source>
        <dbReference type="ARBA" id="ARBA00022475"/>
    </source>
</evidence>
<keyword evidence="8 9" id="KW-0472">Membrane</keyword>
<gene>
    <name evidence="11" type="ORF">SAMN05443549_106155</name>
</gene>
<keyword evidence="3" id="KW-0813">Transport</keyword>
<dbReference type="OrthoDB" id="9155749at2"/>
<feature type="transmembrane region" description="Helical" evidence="9">
    <location>
        <begin position="545"/>
        <end position="565"/>
    </location>
</feature>
<evidence type="ECO:0000256" key="7">
    <source>
        <dbReference type="ARBA" id="ARBA00022989"/>
    </source>
</evidence>
<dbReference type="PROSITE" id="PS51202">
    <property type="entry name" value="RCK_C"/>
    <property type="match status" value="1"/>
</dbReference>
<keyword evidence="12" id="KW-1185">Reference proteome</keyword>
<keyword evidence="7 9" id="KW-1133">Transmembrane helix</keyword>
<evidence type="ECO:0000256" key="9">
    <source>
        <dbReference type="SAM" id="Phobius"/>
    </source>
</evidence>
<dbReference type="NCBIfam" id="NF003007">
    <property type="entry name" value="PRK03818.1"/>
    <property type="match status" value="1"/>
</dbReference>
<comment type="subcellular location">
    <subcellularLocation>
        <location evidence="1">Cell membrane</location>
        <topology evidence="1">Multi-pass membrane protein</topology>
    </subcellularLocation>
</comment>
<dbReference type="InterPro" id="IPR006037">
    <property type="entry name" value="RCK_C"/>
</dbReference>
<sequence length="566" mass="62438">MFEWFKILFTPTDEPEMTQALIVLFLAISVGFFVGRIKIGSVSLGVSAVMFVGLFLGHLGYSMDVELIQFVREFGLILFVYGIGIQVGPSFFSSFKKEGIIFNALGVGTVFLGGIITYLIHLLVNVKIENAVGLMSGSVTNTPGLGAAKSTLVEIQKQLNLPADHFSDPAIAYAITYPVGVFGIILIIILAKNFLKIDLSKEVILLNKKNKDSENKIVRQKCRVTKAAVVGKTIKQVFKEFHIENIIISRQKHSGTRVVYSPSIDSIIQEKDVLMVVAKQKDINQFIDVVGKISTDLFIESEDDVTTKILSVTKKTATHKTLAQLDLYNQFDVRVTRVIRSGLEILAQPTLELFYGDTLMVVGDRRSIHEAEKIIENSSKILLEPDFLSLFGGLIFGVIIGSIPIMIPSLPVPLKLGLAAGPLLAALFISRYGGVGVIHSYINNGAIHFMKDFGICLFFAAVGIKAGHGFYDNFIENNGMIWIYYGCYITFIPLTILVLISRFMFKLNFYQMVGIMSGSYTDPAALAFSTKYLDSDIPNQSYATVYPLVTISRILVAQLLILLFAG</sequence>
<dbReference type="InterPro" id="IPR050144">
    <property type="entry name" value="AAE_transporter"/>
</dbReference>
<protein>
    <submittedName>
        <fullName evidence="11">Putative transport protein</fullName>
    </submittedName>
</protein>
<feature type="transmembrane region" description="Helical" evidence="9">
    <location>
        <begin position="17"/>
        <end position="35"/>
    </location>
</feature>
<evidence type="ECO:0000313" key="12">
    <source>
        <dbReference type="Proteomes" id="UP000184516"/>
    </source>
</evidence>
<dbReference type="InterPro" id="IPR006512">
    <property type="entry name" value="YidE_YbjL"/>
</dbReference>
<dbReference type="Proteomes" id="UP000184516">
    <property type="component" value="Unassembled WGS sequence"/>
</dbReference>
<dbReference type="NCBIfam" id="TIGR01625">
    <property type="entry name" value="YidE_YbjL_dupl"/>
    <property type="match status" value="2"/>
</dbReference>
<evidence type="ECO:0000256" key="2">
    <source>
        <dbReference type="ARBA" id="ARBA00009854"/>
    </source>
</evidence>
<comment type="similarity">
    <text evidence="2">Belongs to the AAE transporter (TC 2.A.81) family.</text>
</comment>
<feature type="domain" description="RCK C-terminal" evidence="10">
    <location>
        <begin position="293"/>
        <end position="377"/>
    </location>
</feature>
<keyword evidence="4" id="KW-1003">Cell membrane</keyword>
<proteinExistence type="inferred from homology"/>
<evidence type="ECO:0000256" key="1">
    <source>
        <dbReference type="ARBA" id="ARBA00004651"/>
    </source>
</evidence>
<feature type="transmembrane region" description="Helical" evidence="9">
    <location>
        <begin position="419"/>
        <end position="441"/>
    </location>
</feature>
<feature type="transmembrane region" description="Helical" evidence="9">
    <location>
        <begin position="42"/>
        <end position="61"/>
    </location>
</feature>
<feature type="transmembrane region" description="Helical" evidence="9">
    <location>
        <begin position="67"/>
        <end position="88"/>
    </location>
</feature>
<keyword evidence="5" id="KW-0633">Potassium transport</keyword>
<dbReference type="PANTHER" id="PTHR30445">
    <property type="entry name" value="K(+)_H(+) ANTIPORTER SUBUNIT KHTT"/>
    <property type="match status" value="1"/>
</dbReference>
<dbReference type="EMBL" id="FQWB01000006">
    <property type="protein sequence ID" value="SHG76251.1"/>
    <property type="molecule type" value="Genomic_DNA"/>
</dbReference>
<dbReference type="Gene3D" id="1.20.1530.20">
    <property type="match status" value="1"/>
</dbReference>
<organism evidence="11 12">
    <name type="scientific">Flavobacterium fluvii</name>
    <dbReference type="NCBI Taxonomy" id="468056"/>
    <lineage>
        <taxon>Bacteria</taxon>
        <taxon>Pseudomonadati</taxon>
        <taxon>Bacteroidota</taxon>
        <taxon>Flavobacteriia</taxon>
        <taxon>Flavobacteriales</taxon>
        <taxon>Flavobacteriaceae</taxon>
        <taxon>Flavobacterium</taxon>
    </lineage>
</organism>
<keyword evidence="5" id="KW-0630">Potassium</keyword>
<dbReference type="AlphaFoldDB" id="A0A1M5MGA7"/>